<keyword evidence="2" id="KW-1185">Reference proteome</keyword>
<evidence type="ECO:0000313" key="2">
    <source>
        <dbReference type="Proteomes" id="UP001459204"/>
    </source>
</evidence>
<comment type="caution">
    <text evidence="1">The sequence shown here is derived from an EMBL/GenBank/DDBJ whole genome shotgun (WGS) entry which is preliminary data.</text>
</comment>
<reference evidence="1 2" key="1">
    <citation type="submission" date="2024-04" db="EMBL/GenBank/DDBJ databases">
        <title>Draft genome sequence of Pseudoxanthomonas putridarboris WD12.</title>
        <authorList>
            <person name="Oh J."/>
        </authorList>
    </citation>
    <scope>NUCLEOTIDE SEQUENCE [LARGE SCALE GENOMIC DNA]</scope>
    <source>
        <strain evidence="1 2">WD12</strain>
    </source>
</reference>
<evidence type="ECO:0000313" key="1">
    <source>
        <dbReference type="EMBL" id="MEL1265007.1"/>
    </source>
</evidence>
<accession>A0ABU9J311</accession>
<organism evidence="1 2">
    <name type="scientific">Pseudoxanthomonas putridarboris</name>
    <dbReference type="NCBI Taxonomy" id="752605"/>
    <lineage>
        <taxon>Bacteria</taxon>
        <taxon>Pseudomonadati</taxon>
        <taxon>Pseudomonadota</taxon>
        <taxon>Gammaproteobacteria</taxon>
        <taxon>Lysobacterales</taxon>
        <taxon>Lysobacteraceae</taxon>
        <taxon>Pseudoxanthomonas</taxon>
    </lineage>
</organism>
<protein>
    <submittedName>
        <fullName evidence="1">Uncharacterized protein</fullName>
    </submittedName>
</protein>
<gene>
    <name evidence="1" type="ORF">AAD027_11625</name>
</gene>
<sequence length="99" mass="11096">MTHQLNRQDQELLRIVGEVLHYIWDPIGVAGVPQARDEYDSYVGSVFTLLRSGASDTDISAHLEQIVVNRMGLPGRKERSNEAASVLTDWRDYQAQVAA</sequence>
<dbReference type="EMBL" id="JBBWWT010000004">
    <property type="protein sequence ID" value="MEL1265007.1"/>
    <property type="molecule type" value="Genomic_DNA"/>
</dbReference>
<dbReference type="Proteomes" id="UP001459204">
    <property type="component" value="Unassembled WGS sequence"/>
</dbReference>
<dbReference type="RefSeq" id="WP_341726183.1">
    <property type="nucleotide sequence ID" value="NZ_JBBWWT010000004.1"/>
</dbReference>
<proteinExistence type="predicted"/>
<name>A0ABU9J311_9GAMM</name>